<evidence type="ECO:0000256" key="1">
    <source>
        <dbReference type="ARBA" id="ARBA00010617"/>
    </source>
</evidence>
<dbReference type="Proteomes" id="UP000754495">
    <property type="component" value="Unassembled WGS sequence"/>
</dbReference>
<dbReference type="InterPro" id="IPR036396">
    <property type="entry name" value="Cyt_P450_sf"/>
</dbReference>
<proteinExistence type="inferred from homology"/>
<gene>
    <name evidence="2" type="ORF">FHX46_002002</name>
</gene>
<dbReference type="Pfam" id="PF00067">
    <property type="entry name" value="p450"/>
    <property type="match status" value="1"/>
</dbReference>
<dbReference type="EMBL" id="JAANOU010000001">
    <property type="protein sequence ID" value="NIH79472.1"/>
    <property type="molecule type" value="Genomic_DNA"/>
</dbReference>
<comment type="caution">
    <text evidence="2">The sequence shown here is derived from an EMBL/GenBank/DDBJ whole genome shotgun (WGS) entry which is preliminary data.</text>
</comment>
<dbReference type="InterPro" id="IPR001128">
    <property type="entry name" value="Cyt_P450"/>
</dbReference>
<reference evidence="2 3" key="1">
    <citation type="submission" date="2020-03" db="EMBL/GenBank/DDBJ databases">
        <title>Sequencing the genomes of 1000 actinobacteria strains.</title>
        <authorList>
            <person name="Klenk H.-P."/>
        </authorList>
    </citation>
    <scope>NUCLEOTIDE SEQUENCE [LARGE SCALE GENOMIC DNA]</scope>
    <source>
        <strain evidence="2 3">DSM 45668</strain>
    </source>
</reference>
<evidence type="ECO:0000313" key="3">
    <source>
        <dbReference type="Proteomes" id="UP000754495"/>
    </source>
</evidence>
<name>A0ABX0SR82_9PSEU</name>
<dbReference type="Gene3D" id="1.10.630.10">
    <property type="entry name" value="Cytochrome P450"/>
    <property type="match status" value="1"/>
</dbReference>
<dbReference type="SUPFAM" id="SSF48264">
    <property type="entry name" value="Cytochrome P450"/>
    <property type="match status" value="1"/>
</dbReference>
<organism evidence="2 3">
    <name type="scientific">Amycolatopsis viridis</name>
    <dbReference type="NCBI Taxonomy" id="185678"/>
    <lineage>
        <taxon>Bacteria</taxon>
        <taxon>Bacillati</taxon>
        <taxon>Actinomycetota</taxon>
        <taxon>Actinomycetes</taxon>
        <taxon>Pseudonocardiales</taxon>
        <taxon>Pseudonocardiaceae</taxon>
        <taxon>Amycolatopsis</taxon>
    </lineage>
</organism>
<comment type="similarity">
    <text evidence="1">Belongs to the cytochrome P450 family.</text>
</comment>
<sequence>MSGLPAASVPETVQVLATVLGPPLAGGVIKRRPRVITALEKIQADASAVRTLRKLRARHGPGLVRLAVPGRSFALVLSADDVGRVLARSPEPFTPANLEKRAALSQFQPHGVLISGGPDRARRREWNERALETGRPVHHLAPSVEAKVAGEFGALGPGPLDWDTFAPVWWRLVRRIVFGDHARDDQVTTDLLGRLRLAANWSYLLPRRRRLRDEFLGRVRALLAHADGDSLAGASAAADDEAASQVAHWLFAFDAAGMVTFRTLALLATHPAQRQQARQDLASGAARGYLRACVLDTVRLWPTTPAILRDTTEELDWDGHRVPAGTGLLIFAPLFHRDESRLPYAHSFTPEIWLDGRAQREPSLVPFSAGPGECPAKNLVLFTTSAVLATMIKDRDYTVDSAPKPAPGRPLPATFDNFSLRLTAHP</sequence>
<dbReference type="RefSeq" id="WP_167112688.1">
    <property type="nucleotide sequence ID" value="NZ_JAANOU010000001.1"/>
</dbReference>
<dbReference type="InterPro" id="IPR050121">
    <property type="entry name" value="Cytochrome_P450_monoxygenase"/>
</dbReference>
<keyword evidence="3" id="KW-1185">Reference proteome</keyword>
<dbReference type="PANTHER" id="PTHR24305:SF166">
    <property type="entry name" value="CYTOCHROME P450 12A4, MITOCHONDRIAL-RELATED"/>
    <property type="match status" value="1"/>
</dbReference>
<protein>
    <submittedName>
        <fullName evidence="2">Cytochrome P450</fullName>
    </submittedName>
</protein>
<accession>A0ABX0SR82</accession>
<dbReference type="PANTHER" id="PTHR24305">
    <property type="entry name" value="CYTOCHROME P450"/>
    <property type="match status" value="1"/>
</dbReference>
<evidence type="ECO:0000313" key="2">
    <source>
        <dbReference type="EMBL" id="NIH79472.1"/>
    </source>
</evidence>